<dbReference type="Pfam" id="PF13365">
    <property type="entry name" value="Trypsin_2"/>
    <property type="match status" value="1"/>
</dbReference>
<evidence type="ECO:0000313" key="3">
    <source>
        <dbReference type="Proteomes" id="UP001596548"/>
    </source>
</evidence>
<dbReference type="PANTHER" id="PTHR47691:SF3">
    <property type="entry name" value="HTH-TYPE TRANSCRIPTIONAL REGULATOR RV0890C-RELATED"/>
    <property type="match status" value="1"/>
</dbReference>
<dbReference type="InterPro" id="IPR019734">
    <property type="entry name" value="TPR_rpt"/>
</dbReference>
<protein>
    <submittedName>
        <fullName evidence="2">Tetratricopeptide repeat protein</fullName>
    </submittedName>
</protein>
<dbReference type="SUPFAM" id="SSF50494">
    <property type="entry name" value="Trypsin-like serine proteases"/>
    <property type="match status" value="1"/>
</dbReference>
<evidence type="ECO:0000313" key="2">
    <source>
        <dbReference type="EMBL" id="MFC7279846.1"/>
    </source>
</evidence>
<name>A0ABW2I4R0_9ACTN</name>
<dbReference type="Gene3D" id="1.25.40.10">
    <property type="entry name" value="Tetratricopeptide repeat domain"/>
    <property type="match status" value="1"/>
</dbReference>
<dbReference type="InterPro" id="IPR011990">
    <property type="entry name" value="TPR-like_helical_dom_sf"/>
</dbReference>
<organism evidence="2 3">
    <name type="scientific">Paractinoplanes rhizophilus</name>
    <dbReference type="NCBI Taxonomy" id="1416877"/>
    <lineage>
        <taxon>Bacteria</taxon>
        <taxon>Bacillati</taxon>
        <taxon>Actinomycetota</taxon>
        <taxon>Actinomycetes</taxon>
        <taxon>Micromonosporales</taxon>
        <taxon>Micromonosporaceae</taxon>
        <taxon>Paractinoplanes</taxon>
    </lineage>
</organism>
<sequence>MEWGGISTKQVVAVIATLADGREQVGSGFLALPGRVVTAAHCTVDKRTQEQPAALSVVRAFDGERTTARVRAASDEVDVAVLEVTADWWPHTAMPAQFGRVDRSRSGELHDCETVGYPVWQFDPASHHRDLAEFHGTIRRTEDAGSHYLVMRDRLLESVAAEAAFGPDVRSSWGGLSGALVFYAGIALGVVVQHQRRQGRAAIRIVPFDHIAGNAHATVRAIAVELALPSPESLPLAQPAATAKTQAEGVRAAGFALPPEVPHFTDRQDVVSALRRQLLDDLRTPGDTPTIAALSGPGGIGKTALALHVARDLRSEFAGGAMYLNLHGLESDRLDPHVAMTSILQRLGVVAGAVPESPAERVQMYNDRLSGMRMLLVLDNARDERQVRPLIPWSRTNAAIVTSRTVLAGLEEAHLFRLDVLAAEEAVLLLSRTVGDHRVASSPADAAAIVTMCGYLPLAVRICGRRLAARPGWSLATLRRRLEDERQRLAELYAGDLEVRASFQLSYADRNDEERSAFRRLGVPTVHNIPCWLLPAIVEEPAPDAGLLLEHLADAELIKDLDVDASGVLRYQYHDLLRLFARQLSAEEDPPEFASRCVERAAGAYLYWAERADAQLRPDRKRTILTGPAVRVRTESAEVETVLREDPLAWFDSERESLVALTRQTYDCGLWDATWELAGTLSDFCDMHGHWHDWATVNQLGLSAATEAGDIRAQGYMLHQRGVLDRLLSRLDDGADHHRGALARFREVGDRIWEAHTIREIGIIYTEQGRLPEALTELQHALGMFRELDLPRWTAYTLYCIGEAHRAEERREPAGAAFAESLAIARRIGDDRVEAMSLYSVGRVLAAEGRWDEAALSLEASLAAFSRVGDRLWVARNHLCLGDIAIRTDGSSAAVTHWSTAVRLLEDLGAPEAATARRRLDENATGEGQPPDLVRR</sequence>
<dbReference type="SUPFAM" id="SSF48452">
    <property type="entry name" value="TPR-like"/>
    <property type="match status" value="1"/>
</dbReference>
<dbReference type="SUPFAM" id="SSF52540">
    <property type="entry name" value="P-loop containing nucleoside triphosphate hydrolases"/>
    <property type="match status" value="1"/>
</dbReference>
<dbReference type="InterPro" id="IPR002182">
    <property type="entry name" value="NB-ARC"/>
</dbReference>
<comment type="caution">
    <text evidence="2">The sequence shown here is derived from an EMBL/GenBank/DDBJ whole genome shotgun (WGS) entry which is preliminary data.</text>
</comment>
<dbReference type="InterPro" id="IPR043504">
    <property type="entry name" value="Peptidase_S1_PA_chymotrypsin"/>
</dbReference>
<evidence type="ECO:0000259" key="1">
    <source>
        <dbReference type="Pfam" id="PF00931"/>
    </source>
</evidence>
<dbReference type="InterPro" id="IPR009003">
    <property type="entry name" value="Peptidase_S1_PA"/>
</dbReference>
<proteinExistence type="predicted"/>
<accession>A0ABW2I4R0</accession>
<dbReference type="Gene3D" id="2.40.10.10">
    <property type="entry name" value="Trypsin-like serine proteases"/>
    <property type="match status" value="1"/>
</dbReference>
<feature type="domain" description="NB-ARC" evidence="1">
    <location>
        <begin position="277"/>
        <end position="438"/>
    </location>
</feature>
<dbReference type="Gene3D" id="3.40.50.300">
    <property type="entry name" value="P-loop containing nucleotide triphosphate hydrolases"/>
    <property type="match status" value="1"/>
</dbReference>
<dbReference type="SMART" id="SM00028">
    <property type="entry name" value="TPR"/>
    <property type="match status" value="3"/>
</dbReference>
<gene>
    <name evidence="2" type="ORF">ACFQS1_38310</name>
</gene>
<dbReference type="PANTHER" id="PTHR47691">
    <property type="entry name" value="REGULATOR-RELATED"/>
    <property type="match status" value="1"/>
</dbReference>
<dbReference type="PRINTS" id="PR00364">
    <property type="entry name" value="DISEASERSIST"/>
</dbReference>
<dbReference type="RefSeq" id="WP_378977565.1">
    <property type="nucleotide sequence ID" value="NZ_JBHTBJ010000062.1"/>
</dbReference>
<dbReference type="InterPro" id="IPR027417">
    <property type="entry name" value="P-loop_NTPase"/>
</dbReference>
<keyword evidence="3" id="KW-1185">Reference proteome</keyword>
<reference evidence="3" key="1">
    <citation type="journal article" date="2019" name="Int. J. Syst. Evol. Microbiol.">
        <title>The Global Catalogue of Microorganisms (GCM) 10K type strain sequencing project: providing services to taxonomists for standard genome sequencing and annotation.</title>
        <authorList>
            <consortium name="The Broad Institute Genomics Platform"/>
            <consortium name="The Broad Institute Genome Sequencing Center for Infectious Disease"/>
            <person name="Wu L."/>
            <person name="Ma J."/>
        </authorList>
    </citation>
    <scope>NUCLEOTIDE SEQUENCE [LARGE SCALE GENOMIC DNA]</scope>
    <source>
        <strain evidence="3">XZYJT-10</strain>
    </source>
</reference>
<dbReference type="Pfam" id="PF13424">
    <property type="entry name" value="TPR_12"/>
    <property type="match status" value="2"/>
</dbReference>
<dbReference type="Pfam" id="PF00931">
    <property type="entry name" value="NB-ARC"/>
    <property type="match status" value="1"/>
</dbReference>
<dbReference type="EMBL" id="JBHTBJ010000062">
    <property type="protein sequence ID" value="MFC7279846.1"/>
    <property type="molecule type" value="Genomic_DNA"/>
</dbReference>
<dbReference type="Proteomes" id="UP001596548">
    <property type="component" value="Unassembled WGS sequence"/>
</dbReference>